<reference evidence="8" key="1">
    <citation type="submission" date="2019-11" db="EMBL/GenBank/DDBJ databases">
        <authorList>
            <person name="Feng L."/>
        </authorList>
    </citation>
    <scope>NUCLEOTIDE SEQUENCE</scope>
    <source>
        <strain evidence="8">BgluceraseaLFYP119</strain>
    </source>
</reference>
<protein>
    <submittedName>
        <fullName evidence="8">Arginine decarboxylase</fullName>
        <ecNumber evidence="8">4.1.1.19</ecNumber>
    </submittedName>
</protein>
<evidence type="ECO:0000256" key="5">
    <source>
        <dbReference type="ARBA" id="ARBA00023239"/>
    </source>
</evidence>
<dbReference type="InterPro" id="IPR015421">
    <property type="entry name" value="PyrdxlP-dep_Trfase_major"/>
</dbReference>
<keyword evidence="5 8" id="KW-0456">Lyase</keyword>
<accession>A0A6N2VR04</accession>
<keyword evidence="3" id="KW-0210">Decarboxylase</keyword>
<evidence type="ECO:0000313" key="8">
    <source>
        <dbReference type="EMBL" id="VYT32380.1"/>
    </source>
</evidence>
<evidence type="ECO:0000256" key="2">
    <source>
        <dbReference type="ARBA" id="ARBA00010671"/>
    </source>
</evidence>
<dbReference type="SUPFAM" id="SSF55904">
    <property type="entry name" value="Ornithine decarboxylase C-terminal domain"/>
    <property type="match status" value="1"/>
</dbReference>
<dbReference type="RefSeq" id="WP_156355438.1">
    <property type="nucleotide sequence ID" value="NZ_CACRST010000028.1"/>
</dbReference>
<dbReference type="AlphaFoldDB" id="A0A6N2VR04"/>
<dbReference type="InterPro" id="IPR000310">
    <property type="entry name" value="Orn/Lys/Arg_deCO2ase_major_dom"/>
</dbReference>
<feature type="domain" description="Orn/Lys/Arg decarboxylases family 1 pyridoxal-P attachment site" evidence="6">
    <location>
        <begin position="4"/>
        <end position="299"/>
    </location>
</feature>
<keyword evidence="4" id="KW-0663">Pyridoxal phosphate</keyword>
<gene>
    <name evidence="8" type="primary">speA</name>
    <name evidence="8" type="ORF">BGLFYP119_00201</name>
</gene>
<dbReference type="GO" id="GO:0008792">
    <property type="term" value="F:arginine decarboxylase activity"/>
    <property type="evidence" value="ECO:0007669"/>
    <property type="project" value="UniProtKB-EC"/>
</dbReference>
<dbReference type="InterPro" id="IPR015424">
    <property type="entry name" value="PyrdxlP-dep_Trfase"/>
</dbReference>
<comment type="similarity">
    <text evidence="2">Belongs to the Orn/Lys/Arg decarboxylase class-I family.</text>
</comment>
<dbReference type="Gene3D" id="3.90.105.10">
    <property type="entry name" value="Molybdopterin biosynthesis moea protein, domain 2"/>
    <property type="match status" value="1"/>
</dbReference>
<evidence type="ECO:0000259" key="7">
    <source>
        <dbReference type="Pfam" id="PF03711"/>
    </source>
</evidence>
<dbReference type="Pfam" id="PF01276">
    <property type="entry name" value="OKR_DC_1"/>
    <property type="match status" value="1"/>
</dbReference>
<organism evidence="8">
    <name type="scientific">Blautia glucerasea</name>
    <dbReference type="NCBI Taxonomy" id="536633"/>
    <lineage>
        <taxon>Bacteria</taxon>
        <taxon>Bacillati</taxon>
        <taxon>Bacillota</taxon>
        <taxon>Clostridia</taxon>
        <taxon>Lachnospirales</taxon>
        <taxon>Lachnospiraceae</taxon>
        <taxon>Blautia</taxon>
    </lineage>
</organism>
<comment type="cofactor">
    <cofactor evidence="1">
        <name>pyridoxal 5'-phosphate</name>
        <dbReference type="ChEBI" id="CHEBI:597326"/>
    </cofactor>
</comment>
<dbReference type="PANTHER" id="PTHR43277">
    <property type="entry name" value="ARGININE DECARBOXYLASE"/>
    <property type="match status" value="1"/>
</dbReference>
<feature type="domain" description="Orn/Lys/Arg decarboxylase C-terminal" evidence="7">
    <location>
        <begin position="364"/>
        <end position="443"/>
    </location>
</feature>
<dbReference type="EMBL" id="CACRST010000028">
    <property type="protein sequence ID" value="VYT32380.1"/>
    <property type="molecule type" value="Genomic_DNA"/>
</dbReference>
<evidence type="ECO:0000259" key="6">
    <source>
        <dbReference type="Pfam" id="PF01276"/>
    </source>
</evidence>
<name>A0A6N2VR04_9FIRM</name>
<dbReference type="SUPFAM" id="SSF53383">
    <property type="entry name" value="PLP-dependent transferases"/>
    <property type="match status" value="1"/>
</dbReference>
<dbReference type="InterPro" id="IPR036633">
    <property type="entry name" value="Prn/Lys/Arg_de-COase_C_sf"/>
</dbReference>
<proteinExistence type="inferred from homology"/>
<evidence type="ECO:0000256" key="3">
    <source>
        <dbReference type="ARBA" id="ARBA00022793"/>
    </source>
</evidence>
<evidence type="ECO:0000256" key="1">
    <source>
        <dbReference type="ARBA" id="ARBA00001933"/>
    </source>
</evidence>
<dbReference type="InterPro" id="IPR052357">
    <property type="entry name" value="Orn_Lys_Arg_decarboxylase-I"/>
</dbReference>
<evidence type="ECO:0000256" key="4">
    <source>
        <dbReference type="ARBA" id="ARBA00022898"/>
    </source>
</evidence>
<dbReference type="EC" id="4.1.1.19" evidence="8"/>
<dbReference type="Gene3D" id="3.40.640.10">
    <property type="entry name" value="Type I PLP-dependent aspartate aminotransferase-like (Major domain)"/>
    <property type="match status" value="1"/>
</dbReference>
<dbReference type="InterPro" id="IPR008286">
    <property type="entry name" value="Prn/Lys/Arg_de-COase_C"/>
</dbReference>
<sequence length="480" mass="54139">MDRLHKKLEEYGASDFYPFHMPGHKRNPLSVAGDFPVEKDITEIDGFDNLHHPVDLIKNAQENAARLYKVQESFYCINGSTGGILAAVSAAVKKGGHILMARNCHKAAYHAAYLRELKTSYLYPHKDLKLGINGGIFPEDVEKELKEHPDIEAVLITSPTYDGIVSDVEKIAEITHKYKIPLIVDEAHGAHFCFSEYFPCSAAELGADIVIHSLHKTLPSMTQTSLVHLCSNRIDKELLVRFLGIYQTSSPSYILMASMDACMDKLTKEGTQMFQEYTKNLDAARQRLGKLKSIRLLNPKPDPSRGIFDYDRSKILLLAAGTSINGKQLCDILRKEFHLEMEMEAEHYALALTSVGDREEGFLRLCEAVEEIDCRESLKLREEQKEQEGEQDFHPVQAVKISRAMDGVMERMPFEESEGRISCEFAYLYPPGIPLLVPGEEITGLLLENMRRYQKQGFEIQGLGDMTGETILVSKGFFDK</sequence>
<dbReference type="PANTHER" id="PTHR43277:SF3">
    <property type="entry name" value="DECARBOXYLASE, PUTATIVE-RELATED"/>
    <property type="match status" value="1"/>
</dbReference>
<dbReference type="Pfam" id="PF03711">
    <property type="entry name" value="OKR_DC_1_C"/>
    <property type="match status" value="1"/>
</dbReference>